<accession>A0A365YIT9</accession>
<dbReference type="SUPFAM" id="SSF46785">
    <property type="entry name" value="Winged helix' DNA-binding domain"/>
    <property type="match status" value="1"/>
</dbReference>
<protein>
    <submittedName>
        <fullName evidence="5">GntR family transcriptional regulator</fullName>
    </submittedName>
</protein>
<dbReference type="Gene3D" id="1.10.10.10">
    <property type="entry name" value="Winged helix-like DNA-binding domain superfamily/Winged helix DNA-binding domain"/>
    <property type="match status" value="1"/>
</dbReference>
<evidence type="ECO:0000256" key="1">
    <source>
        <dbReference type="ARBA" id="ARBA00023015"/>
    </source>
</evidence>
<dbReference type="PANTHER" id="PTHR43537:SF47">
    <property type="entry name" value="REGULATORY PROTEIN GNTR HTH"/>
    <property type="match status" value="1"/>
</dbReference>
<dbReference type="Proteomes" id="UP000252167">
    <property type="component" value="Unassembled WGS sequence"/>
</dbReference>
<gene>
    <name evidence="5" type="ORF">C1H84_04120</name>
</gene>
<dbReference type="RefSeq" id="WP_113606636.1">
    <property type="nucleotide sequence ID" value="NZ_POAF01000002.1"/>
</dbReference>
<reference evidence="5 6" key="1">
    <citation type="submission" date="2018-01" db="EMBL/GenBank/DDBJ databases">
        <title>Glutamicibacter soli strain NHPC-3 Whole genome sequence and assembly.</title>
        <authorList>
            <person name="Choudhury P."/>
            <person name="Gupta D."/>
            <person name="Sengupta K."/>
            <person name="Jawed A."/>
            <person name="Sultana N."/>
            <person name="Saha P."/>
        </authorList>
    </citation>
    <scope>NUCLEOTIDE SEQUENCE [LARGE SCALE GENOMIC DNA]</scope>
    <source>
        <strain evidence="5 6">NHPC-3</strain>
    </source>
</reference>
<dbReference type="Gene3D" id="1.20.120.530">
    <property type="entry name" value="GntR ligand-binding domain-like"/>
    <property type="match status" value="1"/>
</dbReference>
<keyword evidence="1" id="KW-0805">Transcription regulation</keyword>
<evidence type="ECO:0000313" key="5">
    <source>
        <dbReference type="EMBL" id="RBM02631.1"/>
    </source>
</evidence>
<dbReference type="InterPro" id="IPR036390">
    <property type="entry name" value="WH_DNA-bd_sf"/>
</dbReference>
<dbReference type="EMBL" id="POAF01000002">
    <property type="protein sequence ID" value="RBM02631.1"/>
    <property type="molecule type" value="Genomic_DNA"/>
</dbReference>
<organism evidence="5 6">
    <name type="scientific">Glutamicibacter soli</name>
    <dbReference type="NCBI Taxonomy" id="453836"/>
    <lineage>
        <taxon>Bacteria</taxon>
        <taxon>Bacillati</taxon>
        <taxon>Actinomycetota</taxon>
        <taxon>Actinomycetes</taxon>
        <taxon>Micrococcales</taxon>
        <taxon>Micrococcaceae</taxon>
        <taxon>Glutamicibacter</taxon>
    </lineage>
</organism>
<dbReference type="SMART" id="SM00345">
    <property type="entry name" value="HTH_GNTR"/>
    <property type="match status" value="1"/>
</dbReference>
<dbReference type="GO" id="GO:0003677">
    <property type="term" value="F:DNA binding"/>
    <property type="evidence" value="ECO:0007669"/>
    <property type="project" value="UniProtKB-KW"/>
</dbReference>
<comment type="caution">
    <text evidence="5">The sequence shown here is derived from an EMBL/GenBank/DDBJ whole genome shotgun (WGS) entry which is preliminary data.</text>
</comment>
<dbReference type="PANTHER" id="PTHR43537">
    <property type="entry name" value="TRANSCRIPTIONAL REGULATOR, GNTR FAMILY"/>
    <property type="match status" value="1"/>
</dbReference>
<dbReference type="InterPro" id="IPR008920">
    <property type="entry name" value="TF_FadR/GntR_C"/>
</dbReference>
<keyword evidence="3" id="KW-0804">Transcription</keyword>
<dbReference type="GO" id="GO:0003700">
    <property type="term" value="F:DNA-binding transcription factor activity"/>
    <property type="evidence" value="ECO:0007669"/>
    <property type="project" value="InterPro"/>
</dbReference>
<dbReference type="CDD" id="cd07377">
    <property type="entry name" value="WHTH_GntR"/>
    <property type="match status" value="1"/>
</dbReference>
<name>A0A365YIT9_9MICC</name>
<keyword evidence="2" id="KW-0238">DNA-binding</keyword>
<dbReference type="SMART" id="SM00895">
    <property type="entry name" value="FCD"/>
    <property type="match status" value="1"/>
</dbReference>
<dbReference type="AlphaFoldDB" id="A0A365YIT9"/>
<dbReference type="InterPro" id="IPR036388">
    <property type="entry name" value="WH-like_DNA-bd_sf"/>
</dbReference>
<dbReference type="Pfam" id="PF07729">
    <property type="entry name" value="FCD"/>
    <property type="match status" value="1"/>
</dbReference>
<evidence type="ECO:0000256" key="3">
    <source>
        <dbReference type="ARBA" id="ARBA00023163"/>
    </source>
</evidence>
<evidence type="ECO:0000256" key="2">
    <source>
        <dbReference type="ARBA" id="ARBA00023125"/>
    </source>
</evidence>
<keyword evidence="6" id="KW-1185">Reference proteome</keyword>
<feature type="domain" description="HTH gntR-type" evidence="4">
    <location>
        <begin position="11"/>
        <end position="79"/>
    </location>
</feature>
<evidence type="ECO:0000313" key="6">
    <source>
        <dbReference type="Proteomes" id="UP000252167"/>
    </source>
</evidence>
<evidence type="ECO:0000259" key="4">
    <source>
        <dbReference type="PROSITE" id="PS50949"/>
    </source>
</evidence>
<sequence>MSSVQNFSHRGPLSHEVTDWLRERIVSGQWPRDERIPSEFELMEQLHVSRGTLREAIKALSHVGMLEVLRGDGTYVRATNEFDGAAQQVYREHKDTDVLQLRFALDTQAARLAALNADARAKAMLRELLDERRRAWQSKDTQGWIDADWQFHLVVAEASGNRLLHEVYTSFNDIFHGTKMHQRLLGGFDGCLAAGHEELLAAIEGRDEEKAAATVQANLDYCMSWAQRS</sequence>
<dbReference type="InterPro" id="IPR000524">
    <property type="entry name" value="Tscrpt_reg_HTH_GntR"/>
</dbReference>
<dbReference type="PROSITE" id="PS50949">
    <property type="entry name" value="HTH_GNTR"/>
    <property type="match status" value="1"/>
</dbReference>
<proteinExistence type="predicted"/>
<dbReference type="PRINTS" id="PR00035">
    <property type="entry name" value="HTHGNTR"/>
</dbReference>
<dbReference type="Pfam" id="PF00392">
    <property type="entry name" value="GntR"/>
    <property type="match status" value="1"/>
</dbReference>
<dbReference type="InterPro" id="IPR011711">
    <property type="entry name" value="GntR_C"/>
</dbReference>
<dbReference type="SUPFAM" id="SSF48008">
    <property type="entry name" value="GntR ligand-binding domain-like"/>
    <property type="match status" value="1"/>
</dbReference>